<dbReference type="HOGENOM" id="CLU_066192_29_1_5"/>
<organism evidence="4 5">
    <name type="scientific">Methylorubrum extorquens (strain ATCC 14718 / DSM 1338 / JCM 2805 / NCIMB 9133 / AM1)</name>
    <name type="common">Methylobacterium extorquens</name>
    <dbReference type="NCBI Taxonomy" id="272630"/>
    <lineage>
        <taxon>Bacteria</taxon>
        <taxon>Pseudomonadati</taxon>
        <taxon>Pseudomonadota</taxon>
        <taxon>Alphaproteobacteria</taxon>
        <taxon>Hyphomicrobiales</taxon>
        <taxon>Methylobacteriaceae</taxon>
        <taxon>Methylorubrum</taxon>
    </lineage>
</organism>
<reference evidence="4 5" key="1">
    <citation type="journal article" date="2009" name="PLoS ONE">
        <title>Methylobacterium genome sequences: a reference blueprint to investigate microbial metabolism of C1 compounds from natural and industrial sources.</title>
        <authorList>
            <person name="Vuilleumier S."/>
            <person name="Chistoserdova L."/>
            <person name="Lee M.-C."/>
            <person name="Bringel F."/>
            <person name="Lajus A."/>
            <person name="Zhou Y."/>
            <person name="Gourion B."/>
            <person name="Barbe V."/>
            <person name="Chang J."/>
            <person name="Cruveiller S."/>
            <person name="Dossat C."/>
            <person name="Gillett W."/>
            <person name="Gruffaz C."/>
            <person name="Haugen E."/>
            <person name="Hourcade E."/>
            <person name="Levy R."/>
            <person name="Mangenot S."/>
            <person name="Muller E."/>
            <person name="Nadalig T."/>
            <person name="Pagni M."/>
            <person name="Penny C."/>
            <person name="Peyraud R."/>
            <person name="Robinson D.G."/>
            <person name="Roche D."/>
            <person name="Rouy Z."/>
            <person name="Saenampechek C."/>
            <person name="Salvignol G."/>
            <person name="Vallenet D."/>
            <person name="Wu Z."/>
            <person name="Marx C.J."/>
            <person name="Vorholt J.A."/>
            <person name="Olson M.V."/>
            <person name="Kaul R."/>
            <person name="Weissenbach J."/>
            <person name="Medigue C."/>
            <person name="Lidstrom M.E."/>
        </authorList>
    </citation>
    <scope>NUCLEOTIDE SEQUENCE [LARGE SCALE GENOMIC DNA]</scope>
    <source>
        <strain evidence="5">ATCC 14718 / DSM 1338 / JCM 2805 / NCIMB 9133 / AM1</strain>
    </source>
</reference>
<gene>
    <name evidence="4" type="ordered locus">MexAM1_META1p0069</name>
</gene>
<dbReference type="PROSITE" id="PS50943">
    <property type="entry name" value="HTH_CROC1"/>
    <property type="match status" value="1"/>
</dbReference>
<feature type="region of interest" description="Disordered" evidence="2">
    <location>
        <begin position="69"/>
        <end position="97"/>
    </location>
</feature>
<feature type="domain" description="HTH cro/C1-type" evidence="3">
    <location>
        <begin position="11"/>
        <end position="65"/>
    </location>
</feature>
<dbReference type="SUPFAM" id="SSF47413">
    <property type="entry name" value="lambda repressor-like DNA-binding domains"/>
    <property type="match status" value="1"/>
</dbReference>
<feature type="compositionally biased region" description="Basic residues" evidence="2">
    <location>
        <begin position="81"/>
        <end position="90"/>
    </location>
</feature>
<dbReference type="GO" id="GO:0005829">
    <property type="term" value="C:cytosol"/>
    <property type="evidence" value="ECO:0007669"/>
    <property type="project" value="TreeGrafter"/>
</dbReference>
<dbReference type="PANTHER" id="PTHR46797">
    <property type="entry name" value="HTH-TYPE TRANSCRIPTIONAL REGULATOR"/>
    <property type="match status" value="1"/>
</dbReference>
<accession>C5APF2</accession>
<protein>
    <submittedName>
        <fullName evidence="4">Transcriptional regulator, XRE family</fullName>
    </submittedName>
</protein>
<dbReference type="InterPro" id="IPR001387">
    <property type="entry name" value="Cro/C1-type_HTH"/>
</dbReference>
<evidence type="ECO:0000259" key="3">
    <source>
        <dbReference type="PROSITE" id="PS50943"/>
    </source>
</evidence>
<name>C5APF2_METEA</name>
<dbReference type="InterPro" id="IPR010982">
    <property type="entry name" value="Lambda_DNA-bd_dom_sf"/>
</dbReference>
<dbReference type="GO" id="GO:0003700">
    <property type="term" value="F:DNA-binding transcription factor activity"/>
    <property type="evidence" value="ECO:0007669"/>
    <property type="project" value="TreeGrafter"/>
</dbReference>
<keyword evidence="1" id="KW-0238">DNA-binding</keyword>
<dbReference type="EMBL" id="CP001510">
    <property type="protein sequence ID" value="ACS38037.1"/>
    <property type="molecule type" value="Genomic_DNA"/>
</dbReference>
<evidence type="ECO:0000313" key="4">
    <source>
        <dbReference type="EMBL" id="ACS38037.1"/>
    </source>
</evidence>
<dbReference type="Proteomes" id="UP000009081">
    <property type="component" value="Chromosome"/>
</dbReference>
<dbReference type="KEGG" id="mea:Mex_1p0069"/>
<dbReference type="PANTHER" id="PTHR46797:SF1">
    <property type="entry name" value="METHYLPHOSPHONATE SYNTHASE"/>
    <property type="match status" value="1"/>
</dbReference>
<keyword evidence="5" id="KW-1185">Reference proteome</keyword>
<evidence type="ECO:0000256" key="2">
    <source>
        <dbReference type="SAM" id="MobiDB-lite"/>
    </source>
</evidence>
<dbReference type="Gene3D" id="1.10.260.40">
    <property type="entry name" value="lambda repressor-like DNA-binding domains"/>
    <property type="match status" value="1"/>
</dbReference>
<proteinExistence type="predicted"/>
<dbReference type="Pfam" id="PF01381">
    <property type="entry name" value="HTH_3"/>
    <property type="match status" value="1"/>
</dbReference>
<dbReference type="InterPro" id="IPR050807">
    <property type="entry name" value="TransReg_Diox_bact_type"/>
</dbReference>
<evidence type="ECO:0000256" key="1">
    <source>
        <dbReference type="ARBA" id="ARBA00023125"/>
    </source>
</evidence>
<sequence>MSGRGRLAWNLRLLRGARGLSQETLAVDAGVAAPYLSGIERGVRNPTVDVLDRLAGALGVEIDALLRAPDADDTPPMPLRAGRKPGRPRTPKAGYTG</sequence>
<dbReference type="RefSeq" id="WP_012751975.1">
    <property type="nucleotide sequence ID" value="NC_012808.1"/>
</dbReference>
<evidence type="ECO:0000313" key="5">
    <source>
        <dbReference type="Proteomes" id="UP000009081"/>
    </source>
</evidence>
<dbReference type="OrthoDB" id="9815697at2"/>
<dbReference type="AlphaFoldDB" id="C5APF2"/>
<dbReference type="SMART" id="SM00530">
    <property type="entry name" value="HTH_XRE"/>
    <property type="match status" value="1"/>
</dbReference>
<dbReference type="CDD" id="cd00093">
    <property type="entry name" value="HTH_XRE"/>
    <property type="match status" value="1"/>
</dbReference>
<dbReference type="eggNOG" id="COG1476">
    <property type="taxonomic scope" value="Bacteria"/>
</dbReference>
<dbReference type="GO" id="GO:0003677">
    <property type="term" value="F:DNA binding"/>
    <property type="evidence" value="ECO:0007669"/>
    <property type="project" value="UniProtKB-KW"/>
</dbReference>